<evidence type="ECO:0000256" key="2">
    <source>
        <dbReference type="ARBA" id="ARBA00029447"/>
    </source>
</evidence>
<evidence type="ECO:0000256" key="3">
    <source>
        <dbReference type="PROSITE-ProRule" id="PRU00284"/>
    </source>
</evidence>
<dbReference type="Gene3D" id="1.10.287.950">
    <property type="entry name" value="Methyl-accepting chemotaxis protein"/>
    <property type="match status" value="1"/>
</dbReference>
<dbReference type="KEGG" id="drm:Dred_2461"/>
<keyword evidence="4" id="KW-1133">Transmembrane helix</keyword>
<dbReference type="OrthoDB" id="9804712at2"/>
<keyword evidence="4" id="KW-0812">Transmembrane</keyword>
<dbReference type="SUPFAM" id="SSF58104">
    <property type="entry name" value="Methyl-accepting chemotaxis protein (MCP) signaling domain"/>
    <property type="match status" value="1"/>
</dbReference>
<dbReference type="InterPro" id="IPR003660">
    <property type="entry name" value="HAMP_dom"/>
</dbReference>
<dbReference type="GO" id="GO:0006935">
    <property type="term" value="P:chemotaxis"/>
    <property type="evidence" value="ECO:0007669"/>
    <property type="project" value="InterPro"/>
</dbReference>
<dbReference type="CDD" id="cd11386">
    <property type="entry name" value="MCP_signal"/>
    <property type="match status" value="1"/>
</dbReference>
<dbReference type="PANTHER" id="PTHR32089:SF112">
    <property type="entry name" value="LYSOZYME-LIKE PROTEIN-RELATED"/>
    <property type="match status" value="1"/>
</dbReference>
<dbReference type="Pfam" id="PF14827">
    <property type="entry name" value="dCache_3"/>
    <property type="match status" value="1"/>
</dbReference>
<dbReference type="InterPro" id="IPR029150">
    <property type="entry name" value="dCache_3"/>
</dbReference>
<comment type="similarity">
    <text evidence="2">Belongs to the methyl-accepting chemotaxis (MCP) protein family.</text>
</comment>
<dbReference type="PROSITE" id="PS50885">
    <property type="entry name" value="HAMP"/>
    <property type="match status" value="1"/>
</dbReference>
<dbReference type="AlphaFoldDB" id="A4J7B8"/>
<evidence type="ECO:0000256" key="1">
    <source>
        <dbReference type="ARBA" id="ARBA00023224"/>
    </source>
</evidence>
<feature type="domain" description="HAMP" evidence="6">
    <location>
        <begin position="310"/>
        <end position="362"/>
    </location>
</feature>
<gene>
    <name evidence="7" type="ordered locus">Dred_2461</name>
</gene>
<feature type="transmembrane region" description="Helical" evidence="4">
    <location>
        <begin position="291"/>
        <end position="313"/>
    </location>
</feature>
<accession>A4J7B8</accession>
<dbReference type="PROSITE" id="PS50111">
    <property type="entry name" value="CHEMOTAXIS_TRANSDUC_2"/>
    <property type="match status" value="1"/>
</dbReference>
<feature type="domain" description="Methyl-accepting transducer" evidence="5">
    <location>
        <begin position="360"/>
        <end position="610"/>
    </location>
</feature>
<dbReference type="SMART" id="SM00283">
    <property type="entry name" value="MA"/>
    <property type="match status" value="1"/>
</dbReference>
<dbReference type="RefSeq" id="WP_011878769.1">
    <property type="nucleotide sequence ID" value="NC_009253.1"/>
</dbReference>
<dbReference type="GO" id="GO:0007165">
    <property type="term" value="P:signal transduction"/>
    <property type="evidence" value="ECO:0007669"/>
    <property type="project" value="UniProtKB-KW"/>
</dbReference>
<feature type="transmembrane region" description="Helical" evidence="4">
    <location>
        <begin position="9"/>
        <end position="30"/>
    </location>
</feature>
<evidence type="ECO:0000259" key="5">
    <source>
        <dbReference type="PROSITE" id="PS50111"/>
    </source>
</evidence>
<dbReference type="HOGENOM" id="CLU_000445_107_19_9"/>
<proteinExistence type="inferred from homology"/>
<dbReference type="Gene3D" id="3.30.450.20">
    <property type="entry name" value="PAS domain"/>
    <property type="match status" value="1"/>
</dbReference>
<dbReference type="Proteomes" id="UP000001556">
    <property type="component" value="Chromosome"/>
</dbReference>
<sequence length="626" mass="69373">MQQSVKAKLLIPLIMIFGVSLITLVSLNHYQMRSAILSQEQVSFRNIESIVRNDLEATFTSTRMGLTSVINMPEVQQAFARRDREELQRLTAPIFEQAKKDGIEQFQFHLPPATSFLRLHQPQKYGDDLSSFRATVVQSNQEKKLVAGLEEGRGGYGFRVVAPVFFQGQHVGSAEYGMGFSPTILERWKEQCGGDFYMYPFASSEVAWQRVDKSKPLVGTAKEDPLKIDENEIKKAMSSKGVYASYVNGDNHAILIIPVYDYSGKPISYVKANLDRTEVLNKLDTVLRDSIVHLLLSLLIISLIMYWLITITLKPLQRISDNMTTVASGDLTKKLQLQGNDEISKLGQSFNTMLKDFRRLIGETRYITGELTKSSKALSMVTEETSVSVEEATEQVEKLAYSLQELDTMAKHAADYSQQAAGAAEEGQQVVQQAVKQIQILDSMVEGLSQETGGLGQKIEDVNKFVQLISEIAEQTNLLALNAAIESARAGEHGRGFSVVAQEVRKLADRSNQAAKDVKNIIIEITEQSENVMFNMNEGLKEVHASHQLINESGVKFKRIKELVELMAQQSQAVAVSGSQATASSSEISAAIQEQAASIQQVATSAGVLDQMAEDLKQQLSRFKSS</sequence>
<dbReference type="GO" id="GO:0016020">
    <property type="term" value="C:membrane"/>
    <property type="evidence" value="ECO:0007669"/>
    <property type="project" value="InterPro"/>
</dbReference>
<dbReference type="SUPFAM" id="SSF103190">
    <property type="entry name" value="Sensory domain-like"/>
    <property type="match status" value="1"/>
</dbReference>
<dbReference type="InterPro" id="IPR029151">
    <property type="entry name" value="Sensor-like_sf"/>
</dbReference>
<reference evidence="7 8" key="1">
    <citation type="submission" date="2007-03" db="EMBL/GenBank/DDBJ databases">
        <title>Complete sequence of Desulfotomaculum reducens MI-1.</title>
        <authorList>
            <consortium name="US DOE Joint Genome Institute"/>
            <person name="Copeland A."/>
            <person name="Lucas S."/>
            <person name="Lapidus A."/>
            <person name="Barry K."/>
            <person name="Detter J.C."/>
            <person name="Glavina del Rio T."/>
            <person name="Hammon N."/>
            <person name="Israni S."/>
            <person name="Dalin E."/>
            <person name="Tice H."/>
            <person name="Pitluck S."/>
            <person name="Sims D."/>
            <person name="Brettin T."/>
            <person name="Bruce D."/>
            <person name="Han C."/>
            <person name="Tapia R."/>
            <person name="Schmutz J."/>
            <person name="Larimer F."/>
            <person name="Land M."/>
            <person name="Hauser L."/>
            <person name="Kyrpides N."/>
            <person name="Kim E."/>
            <person name="Tebo B.M."/>
            <person name="Richardson P."/>
        </authorList>
    </citation>
    <scope>NUCLEOTIDE SEQUENCE [LARGE SCALE GENOMIC DNA]</scope>
    <source>
        <strain evidence="7 8">MI-1</strain>
    </source>
</reference>
<protein>
    <submittedName>
        <fullName evidence="7">Methyl-accepting chemotaxis sensory transducer</fullName>
    </submittedName>
</protein>
<dbReference type="Pfam" id="PF00672">
    <property type="entry name" value="HAMP"/>
    <property type="match status" value="1"/>
</dbReference>
<keyword evidence="8" id="KW-1185">Reference proteome</keyword>
<dbReference type="CDD" id="cd06225">
    <property type="entry name" value="HAMP"/>
    <property type="match status" value="1"/>
</dbReference>
<evidence type="ECO:0000313" key="7">
    <source>
        <dbReference type="EMBL" id="ABO50971.1"/>
    </source>
</evidence>
<keyword evidence="4" id="KW-0472">Membrane</keyword>
<organism evidence="7 8">
    <name type="scientific">Desulforamulus reducens (strain ATCC BAA-1160 / DSM 100696 / MI-1)</name>
    <name type="common">Desulfotomaculum reducens</name>
    <dbReference type="NCBI Taxonomy" id="349161"/>
    <lineage>
        <taxon>Bacteria</taxon>
        <taxon>Bacillati</taxon>
        <taxon>Bacillota</taxon>
        <taxon>Clostridia</taxon>
        <taxon>Eubacteriales</taxon>
        <taxon>Peptococcaceae</taxon>
        <taxon>Desulforamulus</taxon>
    </lineage>
</organism>
<evidence type="ECO:0000313" key="8">
    <source>
        <dbReference type="Proteomes" id="UP000001556"/>
    </source>
</evidence>
<evidence type="ECO:0000259" key="6">
    <source>
        <dbReference type="PROSITE" id="PS50885"/>
    </source>
</evidence>
<dbReference type="SMART" id="SM00304">
    <property type="entry name" value="HAMP"/>
    <property type="match status" value="1"/>
</dbReference>
<dbReference type="PANTHER" id="PTHR32089">
    <property type="entry name" value="METHYL-ACCEPTING CHEMOTAXIS PROTEIN MCPB"/>
    <property type="match status" value="1"/>
</dbReference>
<dbReference type="InterPro" id="IPR004089">
    <property type="entry name" value="MCPsignal_dom"/>
</dbReference>
<dbReference type="PRINTS" id="PR00260">
    <property type="entry name" value="CHEMTRNSDUCR"/>
</dbReference>
<dbReference type="EMBL" id="CP000612">
    <property type="protein sequence ID" value="ABO50971.1"/>
    <property type="molecule type" value="Genomic_DNA"/>
</dbReference>
<dbReference type="eggNOG" id="COG0840">
    <property type="taxonomic scope" value="Bacteria"/>
</dbReference>
<dbReference type="GO" id="GO:0004888">
    <property type="term" value="F:transmembrane signaling receptor activity"/>
    <property type="evidence" value="ECO:0007669"/>
    <property type="project" value="InterPro"/>
</dbReference>
<name>A4J7B8_DESRM</name>
<dbReference type="InterPro" id="IPR004090">
    <property type="entry name" value="Chemotax_Me-accpt_rcpt"/>
</dbReference>
<dbReference type="Pfam" id="PF00015">
    <property type="entry name" value="MCPsignal"/>
    <property type="match status" value="1"/>
</dbReference>
<keyword evidence="1 3" id="KW-0807">Transducer</keyword>
<evidence type="ECO:0000256" key="4">
    <source>
        <dbReference type="SAM" id="Phobius"/>
    </source>
</evidence>
<dbReference type="STRING" id="349161.Dred_2461"/>